<accession>A0AAC9NLA3</accession>
<protein>
    <recommendedName>
        <fullName evidence="5">YtxH domain-containing protein</fullName>
    </recommendedName>
</protein>
<gene>
    <name evidence="1" type="ORF">BME96_11410</name>
    <name evidence="2" type="ORF">IC602_17585</name>
</gene>
<sequence length="100" mass="11219">MKKRFIASAVGATGAIAATGMYLKDKNNRDKVMYKAKGMKNKLLNNNLKEPFEDAGVPDQSESKDLAQLENSKMVSEGSQFGVQYYNEYKKENTSENEQN</sequence>
<evidence type="ECO:0000313" key="4">
    <source>
        <dbReference type="Proteomes" id="UP000621631"/>
    </source>
</evidence>
<dbReference type="RefSeq" id="WP_060680370.1">
    <property type="nucleotide sequence ID" value="NZ_CP017962.1"/>
</dbReference>
<dbReference type="GeneID" id="71515004"/>
<evidence type="ECO:0000313" key="2">
    <source>
        <dbReference type="EMBL" id="MBD1224428.1"/>
    </source>
</evidence>
<name>A0AAC9NLA3_VIRHA</name>
<reference evidence="1 3" key="1">
    <citation type="submission" date="2016-11" db="EMBL/GenBank/DDBJ databases">
        <title>Complete genome sequencing of Virgibacillus halodenitrificans PDB-F2.</title>
        <authorList>
            <person name="Sun Z."/>
            <person name="Zhou Y."/>
            <person name="Li H."/>
        </authorList>
    </citation>
    <scope>NUCLEOTIDE SEQUENCE [LARGE SCALE GENOMIC DNA]</scope>
    <source>
        <strain evidence="1 3">PDB-F2</strain>
    </source>
</reference>
<dbReference type="AlphaFoldDB" id="A0AAC9NLA3"/>
<organism evidence="1 3">
    <name type="scientific">Virgibacillus halodenitrificans</name>
    <name type="common">Bacillus halodenitrificans</name>
    <dbReference type="NCBI Taxonomy" id="1482"/>
    <lineage>
        <taxon>Bacteria</taxon>
        <taxon>Bacillati</taxon>
        <taxon>Bacillota</taxon>
        <taxon>Bacilli</taxon>
        <taxon>Bacillales</taxon>
        <taxon>Bacillaceae</taxon>
        <taxon>Virgibacillus</taxon>
    </lineage>
</organism>
<keyword evidence="4" id="KW-1185">Reference proteome</keyword>
<evidence type="ECO:0000313" key="3">
    <source>
        <dbReference type="Proteomes" id="UP000182945"/>
    </source>
</evidence>
<reference evidence="2 4" key="2">
    <citation type="submission" date="2020-09" db="EMBL/GenBank/DDBJ databases">
        <title>Draft Genome Sequences of Oil-Oxidizing Bacteria Halomonas titanicae, Marinobacter lutaoensis, and Virgibacillus halodenitrificans Isolated from Highly Saline Environments.</title>
        <authorList>
            <person name="Grouzdev D.S."/>
            <person name="Sokolova D.S."/>
            <person name="Semenova E.M."/>
            <person name="Borzenkov I.A."/>
            <person name="Bidzhieva S.K."/>
            <person name="Poltaraus A.B."/>
            <person name="Nazina T.N."/>
        </authorList>
    </citation>
    <scope>NUCLEOTIDE SEQUENCE [LARGE SCALE GENOMIC DNA]</scope>
    <source>
        <strain evidence="2 4">VKM B-3472D</strain>
    </source>
</reference>
<dbReference type="Proteomes" id="UP000621631">
    <property type="component" value="Unassembled WGS sequence"/>
</dbReference>
<evidence type="ECO:0008006" key="5">
    <source>
        <dbReference type="Google" id="ProtNLM"/>
    </source>
</evidence>
<dbReference type="EMBL" id="CP017962">
    <property type="protein sequence ID" value="APC48758.1"/>
    <property type="molecule type" value="Genomic_DNA"/>
</dbReference>
<evidence type="ECO:0000313" key="1">
    <source>
        <dbReference type="EMBL" id="APC48758.1"/>
    </source>
</evidence>
<proteinExistence type="predicted"/>
<dbReference type="Proteomes" id="UP000182945">
    <property type="component" value="Chromosome"/>
</dbReference>
<dbReference type="EMBL" id="JACWEZ010000017">
    <property type="protein sequence ID" value="MBD1224428.1"/>
    <property type="molecule type" value="Genomic_DNA"/>
</dbReference>
<dbReference type="KEGG" id="vhl:BME96_11410"/>